<dbReference type="PANTHER" id="PTHR31913">
    <property type="entry name" value="VACUOLAR IMPORT AND DEGRADATION PROTEIN 27"/>
    <property type="match status" value="1"/>
</dbReference>
<dbReference type="AlphaFoldDB" id="A0A2G2YK36"/>
<evidence type="ECO:0000259" key="1">
    <source>
        <dbReference type="Pfam" id="PF08553"/>
    </source>
</evidence>
<dbReference type="Pfam" id="PF08553">
    <property type="entry name" value="VID27"/>
    <property type="match status" value="1"/>
</dbReference>
<evidence type="ECO:0000313" key="3">
    <source>
        <dbReference type="Proteomes" id="UP000222542"/>
    </source>
</evidence>
<reference evidence="2 3" key="1">
    <citation type="journal article" date="2014" name="Nat. Genet.">
        <title>Genome sequence of the hot pepper provides insights into the evolution of pungency in Capsicum species.</title>
        <authorList>
            <person name="Kim S."/>
            <person name="Park M."/>
            <person name="Yeom S.I."/>
            <person name="Kim Y.M."/>
            <person name="Lee J.M."/>
            <person name="Lee H.A."/>
            <person name="Seo E."/>
            <person name="Choi J."/>
            <person name="Cheong K."/>
            <person name="Kim K.T."/>
            <person name="Jung K."/>
            <person name="Lee G.W."/>
            <person name="Oh S.K."/>
            <person name="Bae C."/>
            <person name="Kim S.B."/>
            <person name="Lee H.Y."/>
            <person name="Kim S.Y."/>
            <person name="Kim M.S."/>
            <person name="Kang B.C."/>
            <person name="Jo Y.D."/>
            <person name="Yang H.B."/>
            <person name="Jeong H.J."/>
            <person name="Kang W.H."/>
            <person name="Kwon J.K."/>
            <person name="Shin C."/>
            <person name="Lim J.Y."/>
            <person name="Park J.H."/>
            <person name="Huh J.H."/>
            <person name="Kim J.S."/>
            <person name="Kim B.D."/>
            <person name="Cohen O."/>
            <person name="Paran I."/>
            <person name="Suh M.C."/>
            <person name="Lee S.B."/>
            <person name="Kim Y.K."/>
            <person name="Shin Y."/>
            <person name="Noh S.J."/>
            <person name="Park J."/>
            <person name="Seo Y.S."/>
            <person name="Kwon S.Y."/>
            <person name="Kim H.A."/>
            <person name="Park J.M."/>
            <person name="Kim H.J."/>
            <person name="Choi S.B."/>
            <person name="Bosland P.W."/>
            <person name="Reeves G."/>
            <person name="Jo S.H."/>
            <person name="Lee B.W."/>
            <person name="Cho H.T."/>
            <person name="Choi H.S."/>
            <person name="Lee M.S."/>
            <person name="Yu Y."/>
            <person name="Do Choi Y."/>
            <person name="Park B.S."/>
            <person name="van Deynze A."/>
            <person name="Ashrafi H."/>
            <person name="Hill T."/>
            <person name="Kim W.T."/>
            <person name="Pai H.S."/>
            <person name="Ahn H.K."/>
            <person name="Yeam I."/>
            <person name="Giovannoni J.J."/>
            <person name="Rose J.K."/>
            <person name="Sorensen I."/>
            <person name="Lee S.J."/>
            <person name="Kim R.W."/>
            <person name="Choi I.Y."/>
            <person name="Choi B.S."/>
            <person name="Lim J.S."/>
            <person name="Lee Y.H."/>
            <person name="Choi D."/>
        </authorList>
    </citation>
    <scope>NUCLEOTIDE SEQUENCE [LARGE SCALE GENOMIC DNA]</scope>
    <source>
        <strain evidence="3">cv. CM334</strain>
    </source>
</reference>
<gene>
    <name evidence="2" type="ORF">T459_25207</name>
</gene>
<protein>
    <recommendedName>
        <fullName evidence="1">Vacuolar import/degradation Vid27 C-terminal domain-containing protein</fullName>
    </recommendedName>
</protein>
<dbReference type="Proteomes" id="UP000222542">
    <property type="component" value="Unassembled WGS sequence"/>
</dbReference>
<organism evidence="2 3">
    <name type="scientific">Capsicum annuum</name>
    <name type="common">Capsicum pepper</name>
    <dbReference type="NCBI Taxonomy" id="4072"/>
    <lineage>
        <taxon>Eukaryota</taxon>
        <taxon>Viridiplantae</taxon>
        <taxon>Streptophyta</taxon>
        <taxon>Embryophyta</taxon>
        <taxon>Tracheophyta</taxon>
        <taxon>Spermatophyta</taxon>
        <taxon>Magnoliopsida</taxon>
        <taxon>eudicotyledons</taxon>
        <taxon>Gunneridae</taxon>
        <taxon>Pentapetalae</taxon>
        <taxon>asterids</taxon>
        <taxon>lamiids</taxon>
        <taxon>Solanales</taxon>
        <taxon>Solanaceae</taxon>
        <taxon>Solanoideae</taxon>
        <taxon>Capsiceae</taxon>
        <taxon>Capsicum</taxon>
    </lineage>
</organism>
<dbReference type="PANTHER" id="PTHR31913:SF0">
    <property type="entry name" value="VACUOLAR IMPORT AND DEGRADATION PROTEIN 27"/>
    <property type="match status" value="1"/>
</dbReference>
<dbReference type="InterPro" id="IPR040458">
    <property type="entry name" value="Vid27"/>
</dbReference>
<evidence type="ECO:0000313" key="2">
    <source>
        <dbReference type="EMBL" id="PHT70103.1"/>
    </source>
</evidence>
<dbReference type="InterPro" id="IPR015943">
    <property type="entry name" value="WD40/YVTN_repeat-like_dom_sf"/>
</dbReference>
<sequence length="143" mass="15707">MDQIVVGSLDGKIRLYSSSSMRQAKTAFSGFDFPITHVDVTYDGKWIVGTTDTYLILICTLFVDKNGSTKIDFADRMGNKISTPRLLNLNSLDSHMSGGNKFCSAQFSWIVGTCPCFVVSLTQTRIMMSDSEINTASLLCHAS</sequence>
<keyword evidence="3" id="KW-1185">Reference proteome</keyword>
<feature type="domain" description="Vacuolar import/degradation Vid27 C-terminal" evidence="1">
    <location>
        <begin position="3"/>
        <end position="92"/>
    </location>
</feature>
<proteinExistence type="predicted"/>
<accession>A0A2G2YK36</accession>
<dbReference type="InterPro" id="IPR036322">
    <property type="entry name" value="WD40_repeat_dom_sf"/>
</dbReference>
<dbReference type="SUPFAM" id="SSF50978">
    <property type="entry name" value="WD40 repeat-like"/>
    <property type="match status" value="1"/>
</dbReference>
<reference evidence="2 3" key="2">
    <citation type="journal article" date="2017" name="Genome Biol.">
        <title>New reference genome sequences of hot pepper reveal the massive evolution of plant disease-resistance genes by retroduplication.</title>
        <authorList>
            <person name="Kim S."/>
            <person name="Park J."/>
            <person name="Yeom S.I."/>
            <person name="Kim Y.M."/>
            <person name="Seo E."/>
            <person name="Kim K.T."/>
            <person name="Kim M.S."/>
            <person name="Lee J.M."/>
            <person name="Cheong K."/>
            <person name="Shin H.S."/>
            <person name="Kim S.B."/>
            <person name="Han K."/>
            <person name="Lee J."/>
            <person name="Park M."/>
            <person name="Lee H.A."/>
            <person name="Lee H.Y."/>
            <person name="Lee Y."/>
            <person name="Oh S."/>
            <person name="Lee J.H."/>
            <person name="Choi E."/>
            <person name="Choi E."/>
            <person name="Lee S.E."/>
            <person name="Jeon J."/>
            <person name="Kim H."/>
            <person name="Choi G."/>
            <person name="Song H."/>
            <person name="Lee J."/>
            <person name="Lee S.C."/>
            <person name="Kwon J.K."/>
            <person name="Lee H.Y."/>
            <person name="Koo N."/>
            <person name="Hong Y."/>
            <person name="Kim R.W."/>
            <person name="Kang W.H."/>
            <person name="Huh J.H."/>
            <person name="Kang B.C."/>
            <person name="Yang T.J."/>
            <person name="Lee Y.H."/>
            <person name="Bennetzen J.L."/>
            <person name="Choi D."/>
        </authorList>
    </citation>
    <scope>NUCLEOTIDE SEQUENCE [LARGE SCALE GENOMIC DNA]</scope>
    <source>
        <strain evidence="3">cv. CM334</strain>
    </source>
</reference>
<dbReference type="Gramene" id="PHT70103">
    <property type="protein sequence ID" value="PHT70103"/>
    <property type="gene ID" value="T459_25207"/>
</dbReference>
<dbReference type="EMBL" id="AYRZ02000010">
    <property type="protein sequence ID" value="PHT70103.1"/>
    <property type="molecule type" value="Genomic_DNA"/>
</dbReference>
<dbReference type="Gene3D" id="2.130.10.10">
    <property type="entry name" value="YVTN repeat-like/Quinoprotein amine dehydrogenase"/>
    <property type="match status" value="1"/>
</dbReference>
<name>A0A2G2YK36_CAPAN</name>
<dbReference type="STRING" id="4072.A0A2G2YK36"/>
<comment type="caution">
    <text evidence="2">The sequence shown here is derived from an EMBL/GenBank/DDBJ whole genome shotgun (WGS) entry which is preliminary data.</text>
</comment>
<dbReference type="InterPro" id="IPR013863">
    <property type="entry name" value="VID27_C"/>
</dbReference>